<organism evidence="2 3">
    <name type="scientific">Mycoplasma haemocanis (strain Illinois)</name>
    <dbReference type="NCBI Taxonomy" id="1111676"/>
    <lineage>
        <taxon>Bacteria</taxon>
        <taxon>Bacillati</taxon>
        <taxon>Mycoplasmatota</taxon>
        <taxon>Mollicutes</taxon>
        <taxon>Mycoplasmataceae</taxon>
        <taxon>Mycoplasma</taxon>
    </lineage>
</organism>
<accession>H6N697</accession>
<dbReference type="AlphaFoldDB" id="H6N697"/>
<evidence type="ECO:0000313" key="2">
    <source>
        <dbReference type="EMBL" id="AEW45169.1"/>
    </source>
</evidence>
<evidence type="ECO:0000256" key="1">
    <source>
        <dbReference type="SAM" id="MobiDB-lite"/>
    </source>
</evidence>
<dbReference type="HOGENOM" id="CLU_147349_0_0_14"/>
<dbReference type="STRING" id="1111676.MHC_01515"/>
<evidence type="ECO:0000313" key="3">
    <source>
        <dbReference type="Proteomes" id="UP000009135"/>
    </source>
</evidence>
<sequence>MNIKLLLPPLVGGLGVAVYALQTSKGDKHPATISSYREEPEKHTEEPKMDKYQTRFPTYKKTNDDVKKHRVGKEDSGQGLYLVDYSDEGWWMKRAQEMKKFYEGDWQDFRDKCFEEVKSKESDWDGVLGATANYYEEASYVTNPQSVDFVSLCLQRET</sequence>
<dbReference type="EMBL" id="CP003199">
    <property type="protein sequence ID" value="AEW45169.1"/>
    <property type="molecule type" value="Genomic_DNA"/>
</dbReference>
<name>H6N697_MYCHN</name>
<protein>
    <submittedName>
        <fullName evidence="2">Uncharacterized protein</fullName>
    </submittedName>
</protein>
<gene>
    <name evidence="2" type="ordered locus">MHC_01515</name>
</gene>
<reference evidence="2 3" key="1">
    <citation type="journal article" date="2012" name="J. Bacteriol.">
        <title>Complete genome sequence of Mycoplasma haemocanis strain Illinois.</title>
        <authorList>
            <person name="do Nascimento N.C."/>
            <person name="Guimaraes A.M."/>
            <person name="Santos A.P."/>
            <person name="Sanmiguel P.J."/>
            <person name="Messick J.B."/>
        </authorList>
    </citation>
    <scope>NUCLEOTIDE SEQUENCE [LARGE SCALE GENOMIC DNA]</scope>
    <source>
        <strain evidence="2 3">Illinois</strain>
    </source>
</reference>
<feature type="region of interest" description="Disordered" evidence="1">
    <location>
        <begin position="27"/>
        <end position="52"/>
    </location>
</feature>
<dbReference type="Proteomes" id="UP000009135">
    <property type="component" value="Chromosome"/>
</dbReference>
<keyword evidence="3" id="KW-1185">Reference proteome</keyword>
<dbReference type="KEGG" id="mhe:MHC_01515"/>
<proteinExistence type="predicted"/>